<dbReference type="Pfam" id="PF00903">
    <property type="entry name" value="Glyoxalase"/>
    <property type="match status" value="1"/>
</dbReference>
<evidence type="ECO:0000313" key="3">
    <source>
        <dbReference type="Proteomes" id="UP000008467"/>
    </source>
</evidence>
<dbReference type="Gene3D" id="3.10.180.10">
    <property type="entry name" value="2,3-Dihydroxybiphenyl 1,2-Dioxygenase, domain 1"/>
    <property type="match status" value="1"/>
</dbReference>
<dbReference type="HOGENOM" id="CLU_046006_17_6_9"/>
<sequence>MEFMIQLYVSNAEEAIALYKEAFDAELKCIDYTPERTVLHSEIEAYGQKIAIATAEDTPVTGTVFQIDVKMKKEEDVRRAYEILKEDSVVNVPLGPCFFSPCMVDFVDKFKVRWCLFVI</sequence>
<dbReference type="STRING" id="642492.Clole_3886"/>
<keyword evidence="3" id="KW-1185">Reference proteome</keyword>
<dbReference type="AlphaFoldDB" id="F2JJH0"/>
<reference evidence="2 3" key="1">
    <citation type="journal article" date="2011" name="J. Bacteriol.">
        <title>Complete genome sequence of the cellulose-degrading bacterium Cellulosilyticum lentocellum.</title>
        <authorList>
            <consortium name="US DOE Joint Genome Institute"/>
            <person name="Miller D.A."/>
            <person name="Suen G."/>
            <person name="Bruce D."/>
            <person name="Copeland A."/>
            <person name="Cheng J.F."/>
            <person name="Detter C."/>
            <person name="Goodwin L.A."/>
            <person name="Han C.S."/>
            <person name="Hauser L.J."/>
            <person name="Land M.L."/>
            <person name="Lapidus A."/>
            <person name="Lucas S."/>
            <person name="Meincke L."/>
            <person name="Pitluck S."/>
            <person name="Tapia R."/>
            <person name="Teshima H."/>
            <person name="Woyke T."/>
            <person name="Fox B.G."/>
            <person name="Angert E.R."/>
            <person name="Currie C.R."/>
        </authorList>
    </citation>
    <scope>NUCLEOTIDE SEQUENCE [LARGE SCALE GENOMIC DNA]</scope>
    <source>
        <strain evidence="3">ATCC 49066 / DSM 5427 / NCIMB 11756 / RHM5</strain>
    </source>
</reference>
<feature type="domain" description="Glyoxalase/fosfomycin resistance/dioxygenase" evidence="1">
    <location>
        <begin position="5"/>
        <end position="99"/>
    </location>
</feature>
<dbReference type="KEGG" id="cle:Clole_3886"/>
<evidence type="ECO:0000313" key="2">
    <source>
        <dbReference type="EMBL" id="ADZ85565.1"/>
    </source>
</evidence>
<dbReference type="InterPro" id="IPR029068">
    <property type="entry name" value="Glyas_Bleomycin-R_OHBP_Dase"/>
</dbReference>
<dbReference type="Proteomes" id="UP000008467">
    <property type="component" value="Chromosome"/>
</dbReference>
<accession>F2JJH0</accession>
<dbReference type="InterPro" id="IPR004360">
    <property type="entry name" value="Glyas_Fos-R_dOase_dom"/>
</dbReference>
<dbReference type="RefSeq" id="WP_013658839.1">
    <property type="nucleotide sequence ID" value="NC_015275.1"/>
</dbReference>
<name>F2JJH0_CELLD</name>
<gene>
    <name evidence="2" type="ordered locus">Clole_3886</name>
</gene>
<dbReference type="SUPFAM" id="SSF54593">
    <property type="entry name" value="Glyoxalase/Bleomycin resistance protein/Dihydroxybiphenyl dioxygenase"/>
    <property type="match status" value="1"/>
</dbReference>
<protein>
    <recommendedName>
        <fullName evidence="1">Glyoxalase/fosfomycin resistance/dioxygenase domain-containing protein</fullName>
    </recommendedName>
</protein>
<dbReference type="EMBL" id="CP002582">
    <property type="protein sequence ID" value="ADZ85565.1"/>
    <property type="molecule type" value="Genomic_DNA"/>
</dbReference>
<proteinExistence type="predicted"/>
<dbReference type="eggNOG" id="COG2764">
    <property type="taxonomic scope" value="Bacteria"/>
</dbReference>
<evidence type="ECO:0000259" key="1">
    <source>
        <dbReference type="Pfam" id="PF00903"/>
    </source>
</evidence>
<organism evidence="2 3">
    <name type="scientific">Cellulosilyticum lentocellum (strain ATCC 49066 / DSM 5427 / NCIMB 11756 / RHM5)</name>
    <name type="common">Clostridium lentocellum</name>
    <dbReference type="NCBI Taxonomy" id="642492"/>
    <lineage>
        <taxon>Bacteria</taxon>
        <taxon>Bacillati</taxon>
        <taxon>Bacillota</taxon>
        <taxon>Clostridia</taxon>
        <taxon>Lachnospirales</taxon>
        <taxon>Cellulosilyticaceae</taxon>
        <taxon>Cellulosilyticum</taxon>
    </lineage>
</organism>